<evidence type="ECO:0000256" key="1">
    <source>
        <dbReference type="SAM" id="SignalP"/>
    </source>
</evidence>
<accession>A0AAU8LXI2</accession>
<dbReference type="PANTHER" id="PTHR35812">
    <property type="entry name" value="LIPOPROTEIN"/>
    <property type="match status" value="1"/>
</dbReference>
<reference evidence="3" key="1">
    <citation type="journal article" date="2024" name="Syst. Appl. Microbiol.">
        <title>First single-strain enrichments of Electrothrix cable bacteria, description of E. aestuarii sp. nov. and E. rattekaaiensis sp. nov., and proposal of a cable bacteria taxonomy following the rules of the SeqCode.</title>
        <authorList>
            <person name="Plum-Jensen L.E."/>
            <person name="Schramm A."/>
            <person name="Marshall I.P.G."/>
        </authorList>
    </citation>
    <scope>NUCLEOTIDE SEQUENCE</scope>
    <source>
        <strain evidence="3">Rat1</strain>
    </source>
</reference>
<gene>
    <name evidence="3" type="ORF">Q3M24_03995</name>
</gene>
<feature type="domain" description="Lcl C-terminal" evidence="2">
    <location>
        <begin position="43"/>
        <end position="170"/>
    </location>
</feature>
<reference evidence="3" key="2">
    <citation type="submission" date="2024-06" db="EMBL/GenBank/DDBJ databases">
        <authorList>
            <person name="Plum-Jensen L.E."/>
            <person name="Schramm A."/>
            <person name="Marshall I.P.G."/>
        </authorList>
    </citation>
    <scope>NUCLEOTIDE SEQUENCE</scope>
    <source>
        <strain evidence="3">Rat1</strain>
    </source>
</reference>
<dbReference type="EMBL" id="CP159373">
    <property type="protein sequence ID" value="XCN73927.1"/>
    <property type="molecule type" value="Genomic_DNA"/>
</dbReference>
<proteinExistence type="predicted"/>
<sequence>MRVFFLILCCMFFVATTHATQICKPTSIPASTPDSQLIDNLDGTITDSKTGLMWKQCLEGAEKDNCKTSSPSNFTWQGALQQPGAINAKGGFAGYKDWRLPNIDELHSIVEEQCSDPAINLTRFPNTPSSALWSESLDAGNSGGAWGVIFSNGLSNIYPCGFNYAVRLVRGGQ</sequence>
<dbReference type="PANTHER" id="PTHR35812:SF1">
    <property type="entry name" value="LIPOPROTEIN"/>
    <property type="match status" value="1"/>
</dbReference>
<feature type="chain" id="PRO_5043952957" evidence="1">
    <location>
        <begin position="20"/>
        <end position="173"/>
    </location>
</feature>
<dbReference type="Pfam" id="PF07603">
    <property type="entry name" value="Lcl_C"/>
    <property type="match status" value="1"/>
</dbReference>
<dbReference type="AlphaFoldDB" id="A0AAU8LXI2"/>
<evidence type="ECO:0000313" key="3">
    <source>
        <dbReference type="EMBL" id="XCN73927.1"/>
    </source>
</evidence>
<protein>
    <submittedName>
        <fullName evidence="3">DUF1566 domain-containing protein</fullName>
    </submittedName>
</protein>
<dbReference type="InterPro" id="IPR011460">
    <property type="entry name" value="Lcl_C"/>
</dbReference>
<keyword evidence="1" id="KW-0732">Signal</keyword>
<feature type="signal peptide" evidence="1">
    <location>
        <begin position="1"/>
        <end position="19"/>
    </location>
</feature>
<dbReference type="KEGG" id="eaj:Q3M24_03995"/>
<organism evidence="3">
    <name type="scientific">Candidatus Electrothrix aestuarii</name>
    <dbReference type="NCBI Taxonomy" id="3062594"/>
    <lineage>
        <taxon>Bacteria</taxon>
        <taxon>Pseudomonadati</taxon>
        <taxon>Thermodesulfobacteriota</taxon>
        <taxon>Desulfobulbia</taxon>
        <taxon>Desulfobulbales</taxon>
        <taxon>Desulfobulbaceae</taxon>
        <taxon>Candidatus Electrothrix</taxon>
    </lineage>
</organism>
<name>A0AAU8LXI2_9BACT</name>
<evidence type="ECO:0000259" key="2">
    <source>
        <dbReference type="Pfam" id="PF07603"/>
    </source>
</evidence>